<dbReference type="AlphaFoldDB" id="A0A8E1C3S9"/>
<evidence type="ECO:0000313" key="2">
    <source>
        <dbReference type="Proteomes" id="UP000028135"/>
    </source>
</evidence>
<comment type="caution">
    <text evidence="1">The sequence shown here is derived from an EMBL/GenBank/DDBJ whole genome shotgun (WGS) entry which is preliminary data.</text>
</comment>
<reference evidence="1 2" key="1">
    <citation type="submission" date="2014-05" db="EMBL/GenBank/DDBJ databases">
        <title>Genome Announcement of Sphingobium lucknowense F2.</title>
        <authorList>
            <person name="Lal R."/>
            <person name="Negi V."/>
            <person name="Lata P."/>
            <person name="Sangwan N."/>
            <person name="Gupta S.K."/>
            <person name="Rao D.L.N."/>
            <person name="Das S."/>
        </authorList>
    </citation>
    <scope>NUCLEOTIDE SEQUENCE [LARGE SCALE GENOMIC DNA]</scope>
    <source>
        <strain evidence="1 2">F2</strain>
    </source>
</reference>
<dbReference type="EMBL" id="JANF02000027">
    <property type="protein sequence ID" value="KER37253.1"/>
    <property type="molecule type" value="Genomic_DNA"/>
</dbReference>
<protein>
    <submittedName>
        <fullName evidence="1">Uncharacterized protein</fullName>
    </submittedName>
</protein>
<gene>
    <name evidence="1" type="ORF">AL00_06150</name>
</gene>
<dbReference type="RefSeq" id="WP_020820842.1">
    <property type="nucleotide sequence ID" value="NZ_JANF02000027.1"/>
</dbReference>
<sequence>MAIRDYDGPSVECDHCAGHGWVQVRRFGIISGVHEEDCPICCGHGWRPMTDDELADAAEAQEQERIHGEPPVSVQEQYQCATLAKLEHQARAIRKGASA</sequence>
<dbReference type="InterPro" id="IPR036410">
    <property type="entry name" value="HSP_DnaJ_Cys-rich_dom_sf"/>
</dbReference>
<dbReference type="Proteomes" id="UP000028135">
    <property type="component" value="Unassembled WGS sequence"/>
</dbReference>
<proteinExistence type="predicted"/>
<organism evidence="1 2">
    <name type="scientific">Sphingobium indicum F2</name>
    <dbReference type="NCBI Taxonomy" id="1450518"/>
    <lineage>
        <taxon>Bacteria</taxon>
        <taxon>Pseudomonadati</taxon>
        <taxon>Pseudomonadota</taxon>
        <taxon>Alphaproteobacteria</taxon>
        <taxon>Sphingomonadales</taxon>
        <taxon>Sphingomonadaceae</taxon>
        <taxon>Sphingobium</taxon>
    </lineage>
</organism>
<accession>A0A8E1C3S9</accession>
<evidence type="ECO:0000313" key="1">
    <source>
        <dbReference type="EMBL" id="KER37253.1"/>
    </source>
</evidence>
<name>A0A8E1C3S9_9SPHN</name>
<dbReference type="SUPFAM" id="SSF57938">
    <property type="entry name" value="DnaJ/Hsp40 cysteine-rich domain"/>
    <property type="match status" value="1"/>
</dbReference>